<dbReference type="SUPFAM" id="SSF51206">
    <property type="entry name" value="cAMP-binding domain-like"/>
    <property type="match status" value="1"/>
</dbReference>
<reference evidence="6 7" key="1">
    <citation type="submission" date="2022-06" db="EMBL/GenBank/DDBJ databases">
        <authorList>
            <person name="Xuan X."/>
        </authorList>
    </citation>
    <scope>NUCLEOTIDE SEQUENCE [LARGE SCALE GENOMIC DNA]</scope>
    <source>
        <strain evidence="6 7">2V75</strain>
    </source>
</reference>
<dbReference type="CDD" id="cd00038">
    <property type="entry name" value="CAP_ED"/>
    <property type="match status" value="1"/>
</dbReference>
<name>A0ABT1B146_9FLAO</name>
<dbReference type="InterPro" id="IPR012318">
    <property type="entry name" value="HTH_CRP"/>
</dbReference>
<dbReference type="Pfam" id="PF00027">
    <property type="entry name" value="cNMP_binding"/>
    <property type="match status" value="1"/>
</dbReference>
<keyword evidence="7" id="KW-1185">Reference proteome</keyword>
<gene>
    <name evidence="6" type="ORF">NG653_13655</name>
</gene>
<dbReference type="Gene3D" id="2.60.120.10">
    <property type="entry name" value="Jelly Rolls"/>
    <property type="match status" value="1"/>
</dbReference>
<feature type="domain" description="HTH crp-type" evidence="5">
    <location>
        <begin position="139"/>
        <end position="204"/>
    </location>
</feature>
<dbReference type="RefSeq" id="WP_252742278.1">
    <property type="nucleotide sequence ID" value="NZ_JAMXIB010000015.1"/>
</dbReference>
<dbReference type="PRINTS" id="PR00034">
    <property type="entry name" value="HTHCRP"/>
</dbReference>
<dbReference type="PANTHER" id="PTHR24567">
    <property type="entry name" value="CRP FAMILY TRANSCRIPTIONAL REGULATORY PROTEIN"/>
    <property type="match status" value="1"/>
</dbReference>
<dbReference type="Gene3D" id="1.10.10.10">
    <property type="entry name" value="Winged helix-like DNA-binding domain superfamily/Winged helix DNA-binding domain"/>
    <property type="match status" value="1"/>
</dbReference>
<evidence type="ECO:0000256" key="2">
    <source>
        <dbReference type="ARBA" id="ARBA00023125"/>
    </source>
</evidence>
<keyword evidence="1" id="KW-0805">Transcription regulation</keyword>
<dbReference type="Proteomes" id="UP001206312">
    <property type="component" value="Unassembled WGS sequence"/>
</dbReference>
<dbReference type="PROSITE" id="PS50042">
    <property type="entry name" value="CNMP_BINDING_3"/>
    <property type="match status" value="1"/>
</dbReference>
<evidence type="ECO:0000256" key="3">
    <source>
        <dbReference type="ARBA" id="ARBA00023163"/>
    </source>
</evidence>
<evidence type="ECO:0000259" key="5">
    <source>
        <dbReference type="PROSITE" id="PS51063"/>
    </source>
</evidence>
<feature type="domain" description="Cyclic nucleotide-binding" evidence="4">
    <location>
        <begin position="4"/>
        <end position="62"/>
    </location>
</feature>
<evidence type="ECO:0000313" key="6">
    <source>
        <dbReference type="EMBL" id="MCO5725906.1"/>
    </source>
</evidence>
<dbReference type="InterPro" id="IPR000595">
    <property type="entry name" value="cNMP-bd_dom"/>
</dbReference>
<dbReference type="Pfam" id="PF13545">
    <property type="entry name" value="HTH_Crp_2"/>
    <property type="match status" value="1"/>
</dbReference>
<dbReference type="EMBL" id="JAMXIB010000015">
    <property type="protein sequence ID" value="MCO5725906.1"/>
    <property type="molecule type" value="Genomic_DNA"/>
</dbReference>
<dbReference type="InterPro" id="IPR018490">
    <property type="entry name" value="cNMP-bd_dom_sf"/>
</dbReference>
<accession>A0ABT1B146</accession>
<dbReference type="PROSITE" id="PS51063">
    <property type="entry name" value="HTH_CRP_2"/>
    <property type="match status" value="1"/>
</dbReference>
<protein>
    <submittedName>
        <fullName evidence="6">Crp/Fnr family transcriptional regulator</fullName>
    </submittedName>
</protein>
<organism evidence="6 7">
    <name type="scientific">Robiginitalea marina</name>
    <dbReference type="NCBI Taxonomy" id="2954105"/>
    <lineage>
        <taxon>Bacteria</taxon>
        <taxon>Pseudomonadati</taxon>
        <taxon>Bacteroidota</taxon>
        <taxon>Flavobacteriia</taxon>
        <taxon>Flavobacteriales</taxon>
        <taxon>Flavobacteriaceae</taxon>
        <taxon>Robiginitalea</taxon>
    </lineage>
</organism>
<evidence type="ECO:0000313" key="7">
    <source>
        <dbReference type="Proteomes" id="UP001206312"/>
    </source>
</evidence>
<dbReference type="PANTHER" id="PTHR24567:SF26">
    <property type="entry name" value="REGULATORY PROTEIN YEIL"/>
    <property type="match status" value="1"/>
</dbReference>
<comment type="caution">
    <text evidence="6">The sequence shown here is derived from an EMBL/GenBank/DDBJ whole genome shotgun (WGS) entry which is preliminary data.</text>
</comment>
<evidence type="ECO:0000259" key="4">
    <source>
        <dbReference type="PROSITE" id="PS50042"/>
    </source>
</evidence>
<keyword evidence="2" id="KW-0238">DNA-binding</keyword>
<sequence>MKDLLSSLPAALGRELMDRCERRSFPAKVELLREGQYVQAIPIVLKGLIKVCTRYEDRELLLYYIEPEESCIMSFWAGFSEEPSRVFALTEEDSELLMVPAAGLQGWLREYPAFGSLFFQQYAKRYSELLDTIHHILFSQLDVRLYQHLLKKARLHKSGLISMSHQQLADELGTVREVISRTLKKLELEGMVKQSGHRIELLKM</sequence>
<evidence type="ECO:0000256" key="1">
    <source>
        <dbReference type="ARBA" id="ARBA00023015"/>
    </source>
</evidence>
<dbReference type="InterPro" id="IPR036390">
    <property type="entry name" value="WH_DNA-bd_sf"/>
</dbReference>
<dbReference type="SUPFAM" id="SSF46785">
    <property type="entry name" value="Winged helix' DNA-binding domain"/>
    <property type="match status" value="1"/>
</dbReference>
<dbReference type="InterPro" id="IPR014710">
    <property type="entry name" value="RmlC-like_jellyroll"/>
</dbReference>
<keyword evidence="3" id="KW-0804">Transcription</keyword>
<dbReference type="InterPro" id="IPR050397">
    <property type="entry name" value="Env_Response_Regulators"/>
</dbReference>
<dbReference type="SMART" id="SM00419">
    <property type="entry name" value="HTH_CRP"/>
    <property type="match status" value="1"/>
</dbReference>
<proteinExistence type="predicted"/>
<dbReference type="InterPro" id="IPR036388">
    <property type="entry name" value="WH-like_DNA-bd_sf"/>
</dbReference>